<feature type="non-terminal residue" evidence="2">
    <location>
        <position position="385"/>
    </location>
</feature>
<dbReference type="AlphaFoldDB" id="A0A5I3EQ53"/>
<evidence type="ECO:0000313" key="2">
    <source>
        <dbReference type="EMBL" id="EDA8247157.1"/>
    </source>
</evidence>
<dbReference type="EMBL" id="AALLJB010000078">
    <property type="protein sequence ID" value="EDA8247157.1"/>
    <property type="molecule type" value="Genomic_DNA"/>
</dbReference>
<evidence type="ECO:0000256" key="1">
    <source>
        <dbReference type="SAM" id="MobiDB-lite"/>
    </source>
</evidence>
<comment type="caution">
    <text evidence="2">The sequence shown here is derived from an EMBL/GenBank/DDBJ whole genome shotgun (WGS) entry which is preliminary data.</text>
</comment>
<feature type="region of interest" description="Disordered" evidence="1">
    <location>
        <begin position="295"/>
        <end position="319"/>
    </location>
</feature>
<sequence length="385" mass="43498">MNMTRTPDSSNTSFALRTETDRLLSGFRMGLSSRQANHVDNFLRQSIRHVVNSDAGDSFPTSSVMDINRPQRIKRSTSDSGIFLHNINNVENEVFLPVRDVNEKNVFTDFIHNPHKNEMASKLFDEIAFLNLPDFIRSVSSKDRRGDLKSFLGILASQKDSFTDKEKTDFEKICKEFLKAGDNLKKQERVYGMTRELLTKYGRIALENHISYFSMFCVAAWEKYNGLNHRDVHGDDVFRKSINACKENLDSFISKLVDPKKADGVVIRLAAKDFRNGVLAIPLTLKLFDAKKDDNKVKDNEPSPLAPLNPAVEGDGVNQPLKISRDGGDVYFTLNIRDIGNNNGNHSSLGVGNDFEPYSFQLIKDLLNSGLNEDNKANLIHHILK</sequence>
<gene>
    <name evidence="2" type="ORF">A4I94_22500</name>
</gene>
<organism evidence="2">
    <name type="scientific">Salmonella enterica subsp. enterica serovar London</name>
    <dbReference type="NCBI Taxonomy" id="149390"/>
    <lineage>
        <taxon>Bacteria</taxon>
        <taxon>Pseudomonadati</taxon>
        <taxon>Pseudomonadota</taxon>
        <taxon>Gammaproteobacteria</taxon>
        <taxon>Enterobacterales</taxon>
        <taxon>Enterobacteriaceae</taxon>
        <taxon>Salmonella</taxon>
    </lineage>
</organism>
<protein>
    <submittedName>
        <fullName evidence="2">Uncharacterized protein</fullName>
    </submittedName>
</protein>
<accession>A0A5I3EQ53</accession>
<reference evidence="2" key="1">
    <citation type="submission" date="2018-07" db="EMBL/GenBank/DDBJ databases">
        <authorList>
            <person name="Ashton P.M."/>
            <person name="Dallman T."/>
            <person name="Nair S."/>
            <person name="De Pinna E."/>
            <person name="Peters T."/>
            <person name="Grant K."/>
        </authorList>
    </citation>
    <scope>NUCLEOTIDE SEQUENCE</scope>
    <source>
        <strain evidence="2">186598</strain>
    </source>
</reference>
<name>A0A5I3EQ53_SALET</name>
<proteinExistence type="predicted"/>